<evidence type="ECO:0000256" key="7">
    <source>
        <dbReference type="RuleBase" id="RU364038"/>
    </source>
</evidence>
<keyword evidence="6 7" id="KW-0676">Redox-active center</keyword>
<feature type="domain" description="Thioredoxin-like fold" evidence="9">
    <location>
        <begin position="112"/>
        <end position="236"/>
    </location>
</feature>
<dbReference type="GO" id="GO:0042597">
    <property type="term" value="C:periplasmic space"/>
    <property type="evidence" value="ECO:0007669"/>
    <property type="project" value="UniProtKB-SubCell"/>
</dbReference>
<dbReference type="RefSeq" id="WP_002707958.1">
    <property type="nucleotide sequence ID" value="NZ_JH651384.1"/>
</dbReference>
<dbReference type="InterPro" id="IPR018950">
    <property type="entry name" value="DiS-bond_isomerase_DsbC/G_N"/>
</dbReference>
<gene>
    <name evidence="10" type="ORF">Thini_1412</name>
</gene>
<feature type="domain" description="Disulphide bond isomerase DsbC/G N-terminal" evidence="8">
    <location>
        <begin position="24"/>
        <end position="88"/>
    </location>
</feature>
<dbReference type="Pfam" id="PF10411">
    <property type="entry name" value="DsbC_N"/>
    <property type="match status" value="1"/>
</dbReference>
<reference evidence="11" key="1">
    <citation type="journal article" date="2011" name="Stand. Genomic Sci.">
        <title>Genome sequence of the filamentous, gliding Thiothrix nivea neotype strain (JP2(T)).</title>
        <authorList>
            <person name="Lapidus A."/>
            <person name="Nolan M."/>
            <person name="Lucas S."/>
            <person name="Glavina Del Rio T."/>
            <person name="Tice H."/>
            <person name="Cheng J.F."/>
            <person name="Tapia R."/>
            <person name="Han C."/>
            <person name="Goodwin L."/>
            <person name="Pitluck S."/>
            <person name="Liolios K."/>
            <person name="Pagani I."/>
            <person name="Ivanova N."/>
            <person name="Huntemann M."/>
            <person name="Mavromatis K."/>
            <person name="Mikhailova N."/>
            <person name="Pati A."/>
            <person name="Chen A."/>
            <person name="Palaniappan K."/>
            <person name="Land M."/>
            <person name="Brambilla E.M."/>
            <person name="Rohde M."/>
            <person name="Abt B."/>
            <person name="Verbarg S."/>
            <person name="Goker M."/>
            <person name="Bristow J."/>
            <person name="Eisen J.A."/>
            <person name="Markowitz V."/>
            <person name="Hugenholtz P."/>
            <person name="Kyrpides N.C."/>
            <person name="Klenk H.P."/>
            <person name="Woyke T."/>
        </authorList>
    </citation>
    <scope>NUCLEOTIDE SEQUENCE [LARGE SCALE GENOMIC DNA]</scope>
    <source>
        <strain evidence="11">ATCC 35100 / DSM 5205 / JP2</strain>
    </source>
</reference>
<keyword evidence="3 7" id="KW-0732">Signal</keyword>
<keyword evidence="5" id="KW-1015">Disulfide bond</keyword>
<protein>
    <recommendedName>
        <fullName evidence="7">Thiol:disulfide interchange protein</fullName>
    </recommendedName>
</protein>
<dbReference type="EMBL" id="JH651384">
    <property type="protein sequence ID" value="EIJ34015.1"/>
    <property type="molecule type" value="Genomic_DNA"/>
</dbReference>
<evidence type="ECO:0000313" key="11">
    <source>
        <dbReference type="Proteomes" id="UP000005317"/>
    </source>
</evidence>
<feature type="signal peptide" evidence="7">
    <location>
        <begin position="1"/>
        <end position="23"/>
    </location>
</feature>
<dbReference type="Proteomes" id="UP000005317">
    <property type="component" value="Unassembled WGS sequence"/>
</dbReference>
<organism evidence="10 11">
    <name type="scientific">Thiothrix nivea (strain ATCC 35100 / DSM 5205 / JP2)</name>
    <dbReference type="NCBI Taxonomy" id="870187"/>
    <lineage>
        <taxon>Bacteria</taxon>
        <taxon>Pseudomonadati</taxon>
        <taxon>Pseudomonadota</taxon>
        <taxon>Gammaproteobacteria</taxon>
        <taxon>Thiotrichales</taxon>
        <taxon>Thiotrichaceae</taxon>
        <taxon>Thiothrix</taxon>
    </lineage>
</organism>
<dbReference type="GO" id="GO:0016853">
    <property type="term" value="F:isomerase activity"/>
    <property type="evidence" value="ECO:0007669"/>
    <property type="project" value="UniProtKB-KW"/>
</dbReference>
<dbReference type="InterPro" id="IPR051470">
    <property type="entry name" value="Thiol:disulfide_interchange"/>
</dbReference>
<proteinExistence type="inferred from homology"/>
<evidence type="ECO:0000256" key="4">
    <source>
        <dbReference type="ARBA" id="ARBA00022764"/>
    </source>
</evidence>
<keyword evidence="4 7" id="KW-0574">Periplasm</keyword>
<evidence type="ECO:0000256" key="1">
    <source>
        <dbReference type="ARBA" id="ARBA00004418"/>
    </source>
</evidence>
<dbReference type="InterPro" id="IPR036249">
    <property type="entry name" value="Thioredoxin-like_sf"/>
</dbReference>
<dbReference type="SUPFAM" id="SSF54423">
    <property type="entry name" value="DsbC/DsbG N-terminal domain-like"/>
    <property type="match status" value="1"/>
</dbReference>
<dbReference type="Pfam" id="PF13098">
    <property type="entry name" value="Thioredoxin_2"/>
    <property type="match status" value="1"/>
</dbReference>
<keyword evidence="10" id="KW-0413">Isomerase</keyword>
<dbReference type="SUPFAM" id="SSF52833">
    <property type="entry name" value="Thioredoxin-like"/>
    <property type="match status" value="1"/>
</dbReference>
<dbReference type="Gene3D" id="3.40.30.10">
    <property type="entry name" value="Glutaredoxin"/>
    <property type="match status" value="1"/>
</dbReference>
<dbReference type="InterPro" id="IPR012336">
    <property type="entry name" value="Thioredoxin-like_fold"/>
</dbReference>
<evidence type="ECO:0000259" key="8">
    <source>
        <dbReference type="Pfam" id="PF10411"/>
    </source>
</evidence>
<dbReference type="PANTHER" id="PTHR35272:SF3">
    <property type="entry name" value="THIOL:DISULFIDE INTERCHANGE PROTEIN DSBC"/>
    <property type="match status" value="1"/>
</dbReference>
<dbReference type="CDD" id="cd03020">
    <property type="entry name" value="DsbA_DsbC_DsbG"/>
    <property type="match status" value="1"/>
</dbReference>
<sequence length="245" mass="26485" precursor="true">MMYKKMILGAVVGMALLANGAMADDVPADLGEKMKPLFGGAPDSLKSTPLPGIFEAKFGGEIIYVSADARYVLAGDLIDAQTKTSLTEESRSSDRQAIMKDIDVGKTIEFKAKGEEKHVLYAFTDVDCPFCVKLHKEVPALNEKGVTVRYLAYPRAGVGSPAYKKMVNIWCADNKQEAMTKVKSGETIEAKECENPVAADFELGRKLGVNGTPALVTADGLMIPGFRPADQLVKMLDSQDKTKTN</sequence>
<evidence type="ECO:0000256" key="5">
    <source>
        <dbReference type="ARBA" id="ARBA00023157"/>
    </source>
</evidence>
<evidence type="ECO:0000256" key="6">
    <source>
        <dbReference type="ARBA" id="ARBA00023284"/>
    </source>
</evidence>
<dbReference type="InterPro" id="IPR033954">
    <property type="entry name" value="DiS-bond_Isoase_DsbC/G"/>
</dbReference>
<dbReference type="Gene3D" id="3.10.450.70">
    <property type="entry name" value="Disulphide bond isomerase, DsbC/G, N-terminal"/>
    <property type="match status" value="1"/>
</dbReference>
<evidence type="ECO:0000259" key="9">
    <source>
        <dbReference type="Pfam" id="PF13098"/>
    </source>
</evidence>
<feature type="chain" id="PRO_5025099704" description="Thiol:disulfide interchange protein" evidence="7">
    <location>
        <begin position="24"/>
        <end position="245"/>
    </location>
</feature>
<name>A0A656HG58_THINJ</name>
<dbReference type="InterPro" id="IPR009094">
    <property type="entry name" value="DiS-bond_isomerase_DsbC/G_N_sf"/>
</dbReference>
<keyword evidence="11" id="KW-1185">Reference proteome</keyword>
<dbReference type="AlphaFoldDB" id="A0A656HG58"/>
<accession>A0A656HG58</accession>
<comment type="subcellular location">
    <subcellularLocation>
        <location evidence="1 7">Periplasm</location>
    </subcellularLocation>
</comment>
<evidence type="ECO:0000256" key="3">
    <source>
        <dbReference type="ARBA" id="ARBA00022729"/>
    </source>
</evidence>
<evidence type="ECO:0000313" key="10">
    <source>
        <dbReference type="EMBL" id="EIJ34015.1"/>
    </source>
</evidence>
<comment type="function">
    <text evidence="7">Required for disulfide bond formation in some periplasmic proteins. Acts by transferring its disulfide bond to other proteins and is reduced in the process.</text>
</comment>
<evidence type="ECO:0000256" key="2">
    <source>
        <dbReference type="ARBA" id="ARBA00009813"/>
    </source>
</evidence>
<comment type="similarity">
    <text evidence="2 7">Belongs to the thioredoxin family. DsbC subfamily.</text>
</comment>
<dbReference type="PANTHER" id="PTHR35272">
    <property type="entry name" value="THIOL:DISULFIDE INTERCHANGE PROTEIN DSBC-RELATED"/>
    <property type="match status" value="1"/>
</dbReference>